<dbReference type="SUPFAM" id="SSF47336">
    <property type="entry name" value="ACP-like"/>
    <property type="match status" value="1"/>
</dbReference>
<dbReference type="Gene3D" id="1.10.1200.10">
    <property type="entry name" value="ACP-like"/>
    <property type="match status" value="1"/>
</dbReference>
<evidence type="ECO:0000313" key="3">
    <source>
        <dbReference type="Proteomes" id="UP001589710"/>
    </source>
</evidence>
<feature type="domain" description="Carrier" evidence="1">
    <location>
        <begin position="7"/>
        <end position="72"/>
    </location>
</feature>
<accession>A0ABV5REZ9</accession>
<dbReference type="EMBL" id="JBHMCG010000134">
    <property type="protein sequence ID" value="MFB9576408.1"/>
    <property type="molecule type" value="Genomic_DNA"/>
</dbReference>
<name>A0ABV5REZ9_9ACTN</name>
<evidence type="ECO:0000313" key="2">
    <source>
        <dbReference type="EMBL" id="MFB9576408.1"/>
    </source>
</evidence>
<dbReference type="RefSeq" id="WP_345510872.1">
    <property type="nucleotide sequence ID" value="NZ_BAAAXD010000009.1"/>
</dbReference>
<proteinExistence type="predicted"/>
<organism evidence="2 3">
    <name type="scientific">Streptomyces yanii</name>
    <dbReference type="NCBI Taxonomy" id="78510"/>
    <lineage>
        <taxon>Bacteria</taxon>
        <taxon>Bacillati</taxon>
        <taxon>Actinomycetota</taxon>
        <taxon>Actinomycetes</taxon>
        <taxon>Kitasatosporales</taxon>
        <taxon>Streptomycetaceae</taxon>
        <taxon>Streptomyces</taxon>
    </lineage>
</organism>
<protein>
    <submittedName>
        <fullName evidence="2">Acyl carrier protein</fullName>
    </submittedName>
</protein>
<dbReference type="InterPro" id="IPR009081">
    <property type="entry name" value="PP-bd_ACP"/>
</dbReference>
<keyword evidence="3" id="KW-1185">Reference proteome</keyword>
<reference evidence="2 3" key="1">
    <citation type="submission" date="2024-09" db="EMBL/GenBank/DDBJ databases">
        <authorList>
            <person name="Sun Q."/>
            <person name="Mori K."/>
        </authorList>
    </citation>
    <scope>NUCLEOTIDE SEQUENCE [LARGE SCALE GENOMIC DNA]</scope>
    <source>
        <strain evidence="2 3">JCM 3331</strain>
    </source>
</reference>
<dbReference type="Proteomes" id="UP001589710">
    <property type="component" value="Unassembled WGS sequence"/>
</dbReference>
<dbReference type="Pfam" id="PF00550">
    <property type="entry name" value="PP-binding"/>
    <property type="match status" value="1"/>
</dbReference>
<evidence type="ECO:0000259" key="1">
    <source>
        <dbReference type="Pfam" id="PF00550"/>
    </source>
</evidence>
<gene>
    <name evidence="2" type="ORF">ACFFTL_30050</name>
</gene>
<comment type="caution">
    <text evidence="2">The sequence shown here is derived from an EMBL/GenBank/DDBJ whole genome shotgun (WGS) entry which is preliminary data.</text>
</comment>
<sequence length="86" mass="9042">MSAIHPKITDVLTNTFKVPAAEILPGSTMDSLEMDSLAVAEFAVIIKETLGVEADSDKLYKDATLADITTFIDAAVGGDPAMSNAR</sequence>
<dbReference type="InterPro" id="IPR036736">
    <property type="entry name" value="ACP-like_sf"/>
</dbReference>